<dbReference type="AlphaFoldDB" id="A0AAW9R3D9"/>
<accession>A0AAW9R3D9</accession>
<name>A0AAW9R3D9_9GAMM</name>
<comment type="caution">
    <text evidence="1">The sequence shown here is derived from an EMBL/GenBank/DDBJ whole genome shotgun (WGS) entry which is preliminary data.</text>
</comment>
<gene>
    <name evidence="1" type="ORF">WB794_02210</name>
</gene>
<evidence type="ECO:0000313" key="1">
    <source>
        <dbReference type="EMBL" id="MEJ1248494.1"/>
    </source>
</evidence>
<reference evidence="1 2" key="1">
    <citation type="journal article" date="2016" name="Antonie Van Leeuwenhoek">
        <title>Denitratimonas tolerans gen. nov., sp. nov., a denitrifying bacterium isolated from a bioreactor for tannery wastewater treatment.</title>
        <authorList>
            <person name="Han S.I."/>
            <person name="Kim J.O."/>
            <person name="Lee Y.R."/>
            <person name="Ekpeghere K.I."/>
            <person name="Koh S.C."/>
            <person name="Whang K.S."/>
        </authorList>
    </citation>
    <scope>NUCLEOTIDE SEQUENCE [LARGE SCALE GENOMIC DNA]</scope>
    <source>
        <strain evidence="1 2">KACC 17565</strain>
    </source>
</reference>
<protein>
    <submittedName>
        <fullName evidence="1">AsmA family protein</fullName>
    </submittedName>
</protein>
<evidence type="ECO:0000313" key="2">
    <source>
        <dbReference type="Proteomes" id="UP001364472"/>
    </source>
</evidence>
<dbReference type="Proteomes" id="UP001364472">
    <property type="component" value="Unassembled WGS sequence"/>
</dbReference>
<keyword evidence="2" id="KW-1185">Reference proteome</keyword>
<dbReference type="EMBL" id="JBBDHC010000002">
    <property type="protein sequence ID" value="MEJ1248494.1"/>
    <property type="molecule type" value="Genomic_DNA"/>
</dbReference>
<sequence>MLLLPGLAIAAALGLRALLHPERISDFLLQQGQQATGLELSLDRPADVGLWPDLHVQLTGLGARAPGAAQPLLRAERIEAALPWSMLRNQDITLLGLRLISPQLDLVALQDFLDRDDDIGPPAPMRIPTLDAPLEVRDGRIAGDGWALEQLDLTLPALHEGARTSLGASALWVSGTDSAPAAGQRFALQLAAVPHSDGSTLRLDQIALDLVLDAVPQWRPRIEGIVSWNPSGTLALALTSQIAAWPADWPALPLPPGDADATVLALAYSGDAALTGLATFSLWRGDDGLRGALTLHDTLAWLGGKERGLVPPAEGEIRIPRLEYEGIQAEGIRIRLTPPGAEDAEKDAAH</sequence>
<organism evidence="1 2">
    <name type="scientific">Denitratimonas tolerans</name>
    <dbReference type="NCBI Taxonomy" id="1338420"/>
    <lineage>
        <taxon>Bacteria</taxon>
        <taxon>Pseudomonadati</taxon>
        <taxon>Pseudomonadota</taxon>
        <taxon>Gammaproteobacteria</taxon>
        <taxon>Lysobacterales</taxon>
        <taxon>Lysobacteraceae</taxon>
        <taxon>Denitratimonas</taxon>
    </lineage>
</organism>
<dbReference type="RefSeq" id="WP_337334209.1">
    <property type="nucleotide sequence ID" value="NZ_JBBDHC010000002.1"/>
</dbReference>
<proteinExistence type="predicted"/>